<dbReference type="PANTHER" id="PTHR44196">
    <property type="entry name" value="DEHYDROGENASE/REDUCTASE SDR FAMILY MEMBER 7B"/>
    <property type="match status" value="1"/>
</dbReference>
<dbReference type="InterPro" id="IPR002347">
    <property type="entry name" value="SDR_fam"/>
</dbReference>
<evidence type="ECO:0000256" key="2">
    <source>
        <dbReference type="ARBA" id="ARBA00023002"/>
    </source>
</evidence>
<evidence type="ECO:0000256" key="1">
    <source>
        <dbReference type="ARBA" id="ARBA00006484"/>
    </source>
</evidence>
<dbReference type="Proteomes" id="UP001151234">
    <property type="component" value="Unassembled WGS sequence"/>
</dbReference>
<comment type="caution">
    <text evidence="4">The sequence shown here is derived from an EMBL/GenBank/DDBJ whole genome shotgun (WGS) entry which is preliminary data.</text>
</comment>
<gene>
    <name evidence="4" type="ORF">OQ273_15895</name>
</gene>
<dbReference type="PRINTS" id="PR00080">
    <property type="entry name" value="SDRFAMILY"/>
</dbReference>
<dbReference type="Pfam" id="PF00106">
    <property type="entry name" value="adh_short"/>
    <property type="match status" value="1"/>
</dbReference>
<keyword evidence="2" id="KW-0560">Oxidoreductase</keyword>
<evidence type="ECO:0000313" key="5">
    <source>
        <dbReference type="Proteomes" id="UP001151234"/>
    </source>
</evidence>
<evidence type="ECO:0000313" key="4">
    <source>
        <dbReference type="EMBL" id="MDA5400063.1"/>
    </source>
</evidence>
<accession>A0A9X3UJ11</accession>
<keyword evidence="5" id="KW-1185">Reference proteome</keyword>
<name>A0A9X3UJ11_9HYPH</name>
<dbReference type="AlphaFoldDB" id="A0A9X3UJ11"/>
<evidence type="ECO:0000256" key="3">
    <source>
        <dbReference type="RuleBase" id="RU000363"/>
    </source>
</evidence>
<dbReference type="CDD" id="cd05233">
    <property type="entry name" value="SDR_c"/>
    <property type="match status" value="1"/>
</dbReference>
<sequence>MKALVTGAAAGLGLALTQALLARGAQVVAIDRETMDQAEGLVPLTCDLSDRAAVDGLLPRIVAEGPFDLVVHNAGISATGKFEEIPADAYGRLLTVNLETPMVMTAFLLKNDCLTGRGQLVFISSLSHATGYPGGTVYAASKDALAVYACSIAGNLKKKGIHVMAVFPGPLRTVHAERHAPPGADAQKRMDPAAMAQLILSGAKRRRSLLYPGMPATIGRIAGMLMPGLTTRIMRRVIFEKLDHTVY</sequence>
<protein>
    <submittedName>
        <fullName evidence="4">SDR family NAD(P)-dependent oxidoreductase</fullName>
    </submittedName>
</protein>
<reference evidence="4" key="1">
    <citation type="submission" date="2022-11" db="EMBL/GenBank/DDBJ databases">
        <title>Draft genome sequence of Hoeflea poritis E7-10 and Hoeflea prorocentri PM5-8, separated from scleractinian coral Porites lutea and marine dinoflagellate.</title>
        <authorList>
            <person name="Zhang G."/>
            <person name="Wei Q."/>
            <person name="Cai L."/>
        </authorList>
    </citation>
    <scope>NUCLEOTIDE SEQUENCE</scope>
    <source>
        <strain evidence="4">PM5-8</strain>
    </source>
</reference>
<dbReference type="InterPro" id="IPR020904">
    <property type="entry name" value="Sc_DH/Rdtase_CS"/>
</dbReference>
<dbReference type="SUPFAM" id="SSF51735">
    <property type="entry name" value="NAD(P)-binding Rossmann-fold domains"/>
    <property type="match status" value="1"/>
</dbReference>
<dbReference type="PANTHER" id="PTHR44196:SF1">
    <property type="entry name" value="DEHYDROGENASE_REDUCTASE SDR FAMILY MEMBER 7B"/>
    <property type="match status" value="1"/>
</dbReference>
<dbReference type="EMBL" id="JAPJZI010000001">
    <property type="protein sequence ID" value="MDA5400063.1"/>
    <property type="molecule type" value="Genomic_DNA"/>
</dbReference>
<dbReference type="Gene3D" id="3.40.50.720">
    <property type="entry name" value="NAD(P)-binding Rossmann-like Domain"/>
    <property type="match status" value="1"/>
</dbReference>
<dbReference type="InterPro" id="IPR036291">
    <property type="entry name" value="NAD(P)-bd_dom_sf"/>
</dbReference>
<proteinExistence type="inferred from homology"/>
<comment type="similarity">
    <text evidence="1 3">Belongs to the short-chain dehydrogenases/reductases (SDR) family.</text>
</comment>
<dbReference type="GO" id="GO:0016020">
    <property type="term" value="C:membrane"/>
    <property type="evidence" value="ECO:0007669"/>
    <property type="project" value="TreeGrafter"/>
</dbReference>
<dbReference type="GO" id="GO:0016491">
    <property type="term" value="F:oxidoreductase activity"/>
    <property type="evidence" value="ECO:0007669"/>
    <property type="project" value="UniProtKB-KW"/>
</dbReference>
<dbReference type="RefSeq" id="WP_267991473.1">
    <property type="nucleotide sequence ID" value="NZ_JAPJZI010000001.1"/>
</dbReference>
<dbReference type="PROSITE" id="PS00061">
    <property type="entry name" value="ADH_SHORT"/>
    <property type="match status" value="1"/>
</dbReference>
<dbReference type="PRINTS" id="PR00081">
    <property type="entry name" value="GDHRDH"/>
</dbReference>
<organism evidence="4 5">
    <name type="scientific">Hoeflea prorocentri</name>
    <dbReference type="NCBI Taxonomy" id="1922333"/>
    <lineage>
        <taxon>Bacteria</taxon>
        <taxon>Pseudomonadati</taxon>
        <taxon>Pseudomonadota</taxon>
        <taxon>Alphaproteobacteria</taxon>
        <taxon>Hyphomicrobiales</taxon>
        <taxon>Rhizobiaceae</taxon>
        <taxon>Hoeflea</taxon>
    </lineage>
</organism>